<feature type="domain" description="Metallo-beta-lactamase" evidence="7">
    <location>
        <begin position="501"/>
        <end position="691"/>
    </location>
</feature>
<dbReference type="InterPro" id="IPR001279">
    <property type="entry name" value="Metallo-B-lactamas"/>
</dbReference>
<keyword evidence="4 6" id="KW-1133">Transmembrane helix</keyword>
<dbReference type="InterPro" id="IPR004477">
    <property type="entry name" value="ComEC_N"/>
</dbReference>
<protein>
    <submittedName>
        <fullName evidence="8">ComEC/Rec2 family competence protein</fullName>
    </submittedName>
</protein>
<comment type="caution">
    <text evidence="8">The sequence shown here is derived from an EMBL/GenBank/DDBJ whole genome shotgun (WGS) entry which is preliminary data.</text>
</comment>
<accession>A0A9D0Z4S6</accession>
<feature type="transmembrane region" description="Helical" evidence="6">
    <location>
        <begin position="254"/>
        <end position="287"/>
    </location>
</feature>
<proteinExistence type="predicted"/>
<feature type="transmembrane region" description="Helical" evidence="6">
    <location>
        <begin position="384"/>
        <end position="404"/>
    </location>
</feature>
<gene>
    <name evidence="8" type="ORF">IAA67_00870</name>
</gene>
<reference evidence="8" key="2">
    <citation type="journal article" date="2021" name="PeerJ">
        <title>Extensive microbial diversity within the chicken gut microbiome revealed by metagenomics and culture.</title>
        <authorList>
            <person name="Gilroy R."/>
            <person name="Ravi A."/>
            <person name="Getino M."/>
            <person name="Pursley I."/>
            <person name="Horton D.L."/>
            <person name="Alikhan N.F."/>
            <person name="Baker D."/>
            <person name="Gharbi K."/>
            <person name="Hall N."/>
            <person name="Watson M."/>
            <person name="Adriaenssens E.M."/>
            <person name="Foster-Nyarko E."/>
            <person name="Jarju S."/>
            <person name="Secka A."/>
            <person name="Antonio M."/>
            <person name="Oren A."/>
            <person name="Chaudhuri R.R."/>
            <person name="La Ragione R."/>
            <person name="Hildebrand F."/>
            <person name="Pallen M.J."/>
        </authorList>
    </citation>
    <scope>NUCLEOTIDE SEQUENCE</scope>
    <source>
        <strain evidence="8">ChiSjej2B20-13462</strain>
    </source>
</reference>
<dbReference type="Pfam" id="PF00753">
    <property type="entry name" value="Lactamase_B"/>
    <property type="match status" value="1"/>
</dbReference>
<feature type="transmembrane region" description="Helical" evidence="6">
    <location>
        <begin position="442"/>
        <end position="460"/>
    </location>
</feature>
<dbReference type="InterPro" id="IPR035681">
    <property type="entry name" value="ComA-like_MBL"/>
</dbReference>
<sequence>MRKLGLFALSFTAAAAGYVYLRLGWTVLALAGAALVGALALRLRGPNRASVLLLGLAVGVTWCAAYQIVWLSPANRLVGQTLPLEVRVSALPEETAYGVMAEGELTLTGRTFGVTVYCDALPEGTKPGDILAGTFQVERTGWDTQAGESLYQRSRGTFLTLSAEDAVQVETGTPRWYEAIHLWLRARLEQLYEGQTLAFLRALVTGDHSGFSYETENELAVTGLSHAVAVSGMHVAILVMVLRTLFQGAPRPTALVGIPLSVAFALMTGATPSACRAALMQILLLLAPLLRREYDVTTALGGAALLLLLPNPWTVANVSFQLSFGAVAGLALLGEPIRQRLVKWKLPDFAANCLSATAAATAMTLPLTMFYFRTVSLVSPLSNLLCLSAVTASFLLGMLSAVAGPLGPLAAIPARWVTRYILAVVDLLAGIPWAAAYEQNPALLVWAVGAMVIAVGLLAFGWKRRKLLGGFLAVTFTAAAVAGHLWLTAGEMTLTVLDVGQGQSLLLESGGFTAVLDCGGTDPQEAGETMARTLLSAGLTKVDVLALTHFDADHSGGAMQLLRRVDVGLVLLPALAEPDPQADAIAAVAEKAGAQVLWISEKTGVEFSGGALMVYPPMGADRNDGLAILASVGEYDMLVTGDCDMRSEQALLEQYSLPQVELLVAGHHGAAESTSQALLRWVQPETVVISVGAENHYGHPDQETLARIEAAGAAVFRTDQDGTLFFRR</sequence>
<keyword evidence="2" id="KW-1003">Cell membrane</keyword>
<dbReference type="PANTHER" id="PTHR30619">
    <property type="entry name" value="DNA INTERNALIZATION/COMPETENCE PROTEIN COMEC/REC2"/>
    <property type="match status" value="1"/>
</dbReference>
<dbReference type="GO" id="GO:0005886">
    <property type="term" value="C:plasma membrane"/>
    <property type="evidence" value="ECO:0007669"/>
    <property type="project" value="UniProtKB-SubCell"/>
</dbReference>
<comment type="subcellular location">
    <subcellularLocation>
        <location evidence="1">Cell membrane</location>
        <topology evidence="1">Multi-pass membrane protein</topology>
    </subcellularLocation>
</comment>
<name>A0A9D0Z4S6_9FIRM</name>
<dbReference type="PANTHER" id="PTHR30619:SF1">
    <property type="entry name" value="RECOMBINATION PROTEIN 2"/>
    <property type="match status" value="1"/>
</dbReference>
<dbReference type="SMART" id="SM00849">
    <property type="entry name" value="Lactamase_B"/>
    <property type="match status" value="1"/>
</dbReference>
<dbReference type="InterPro" id="IPR036866">
    <property type="entry name" value="RibonucZ/Hydroxyglut_hydro"/>
</dbReference>
<evidence type="ECO:0000313" key="9">
    <source>
        <dbReference type="Proteomes" id="UP000886874"/>
    </source>
</evidence>
<dbReference type="InterPro" id="IPR052159">
    <property type="entry name" value="Competence_DNA_uptake"/>
</dbReference>
<dbReference type="CDD" id="cd07731">
    <property type="entry name" value="ComA-like_MBL-fold"/>
    <property type="match status" value="1"/>
</dbReference>
<feature type="transmembrane region" description="Helical" evidence="6">
    <location>
        <begin position="467"/>
        <end position="487"/>
    </location>
</feature>
<dbReference type="EMBL" id="DVFN01000015">
    <property type="protein sequence ID" value="HIQ68875.1"/>
    <property type="molecule type" value="Genomic_DNA"/>
</dbReference>
<dbReference type="Pfam" id="PF03772">
    <property type="entry name" value="Competence"/>
    <property type="match status" value="1"/>
</dbReference>
<evidence type="ECO:0000256" key="4">
    <source>
        <dbReference type="ARBA" id="ARBA00022989"/>
    </source>
</evidence>
<evidence type="ECO:0000256" key="5">
    <source>
        <dbReference type="ARBA" id="ARBA00023136"/>
    </source>
</evidence>
<evidence type="ECO:0000256" key="1">
    <source>
        <dbReference type="ARBA" id="ARBA00004651"/>
    </source>
</evidence>
<dbReference type="Gene3D" id="3.60.15.10">
    <property type="entry name" value="Ribonuclease Z/Hydroxyacylglutathione hydrolase-like"/>
    <property type="match status" value="1"/>
</dbReference>
<feature type="transmembrane region" description="Helical" evidence="6">
    <location>
        <begin position="318"/>
        <end position="337"/>
    </location>
</feature>
<feature type="transmembrane region" description="Helical" evidence="6">
    <location>
        <begin position="219"/>
        <end position="242"/>
    </location>
</feature>
<dbReference type="Proteomes" id="UP000886874">
    <property type="component" value="Unassembled WGS sequence"/>
</dbReference>
<organism evidence="8 9">
    <name type="scientific">Candidatus Avoscillospira stercorigallinarum</name>
    <dbReference type="NCBI Taxonomy" id="2840708"/>
    <lineage>
        <taxon>Bacteria</taxon>
        <taxon>Bacillati</taxon>
        <taxon>Bacillota</taxon>
        <taxon>Clostridia</taxon>
        <taxon>Eubacteriales</taxon>
        <taxon>Oscillospiraceae</taxon>
        <taxon>Oscillospiraceae incertae sedis</taxon>
        <taxon>Candidatus Avoscillospira</taxon>
    </lineage>
</organism>
<evidence type="ECO:0000259" key="7">
    <source>
        <dbReference type="SMART" id="SM00849"/>
    </source>
</evidence>
<keyword evidence="3 6" id="KW-0812">Transmembrane</keyword>
<dbReference type="AlphaFoldDB" id="A0A9D0Z4S6"/>
<feature type="transmembrane region" description="Helical" evidence="6">
    <location>
        <begin position="416"/>
        <end position="436"/>
    </location>
</feature>
<feature type="transmembrane region" description="Helical" evidence="6">
    <location>
        <begin position="349"/>
        <end position="372"/>
    </location>
</feature>
<dbReference type="SUPFAM" id="SSF56281">
    <property type="entry name" value="Metallo-hydrolase/oxidoreductase"/>
    <property type="match status" value="1"/>
</dbReference>
<evidence type="ECO:0000256" key="6">
    <source>
        <dbReference type="SAM" id="Phobius"/>
    </source>
</evidence>
<evidence type="ECO:0000256" key="2">
    <source>
        <dbReference type="ARBA" id="ARBA00022475"/>
    </source>
</evidence>
<feature type="transmembrane region" description="Helical" evidence="6">
    <location>
        <begin position="50"/>
        <end position="69"/>
    </location>
</feature>
<evidence type="ECO:0000313" key="8">
    <source>
        <dbReference type="EMBL" id="HIQ68875.1"/>
    </source>
</evidence>
<reference evidence="8" key="1">
    <citation type="submission" date="2020-10" db="EMBL/GenBank/DDBJ databases">
        <authorList>
            <person name="Gilroy R."/>
        </authorList>
    </citation>
    <scope>NUCLEOTIDE SEQUENCE</scope>
    <source>
        <strain evidence="8">ChiSjej2B20-13462</strain>
    </source>
</reference>
<evidence type="ECO:0000256" key="3">
    <source>
        <dbReference type="ARBA" id="ARBA00022692"/>
    </source>
</evidence>
<keyword evidence="5 6" id="KW-0472">Membrane</keyword>
<dbReference type="NCBIfam" id="TIGR00360">
    <property type="entry name" value="ComEC_N-term"/>
    <property type="match status" value="1"/>
</dbReference>
<feature type="transmembrane region" description="Helical" evidence="6">
    <location>
        <begin position="25"/>
        <end position="43"/>
    </location>
</feature>